<dbReference type="Proteomes" id="UP001172684">
    <property type="component" value="Unassembled WGS sequence"/>
</dbReference>
<evidence type="ECO:0008006" key="4">
    <source>
        <dbReference type="Google" id="ProtNLM"/>
    </source>
</evidence>
<proteinExistence type="predicted"/>
<keyword evidence="3" id="KW-1185">Reference proteome</keyword>
<feature type="region of interest" description="Disordered" evidence="1">
    <location>
        <begin position="40"/>
        <end position="65"/>
    </location>
</feature>
<feature type="region of interest" description="Disordered" evidence="1">
    <location>
        <begin position="1"/>
        <end position="23"/>
    </location>
</feature>
<evidence type="ECO:0000313" key="3">
    <source>
        <dbReference type="Proteomes" id="UP001172684"/>
    </source>
</evidence>
<gene>
    <name evidence="2" type="ORF">H2201_007367</name>
</gene>
<protein>
    <recommendedName>
        <fullName evidence="4">F-box domain-containing protein</fullName>
    </recommendedName>
</protein>
<feature type="region of interest" description="Disordered" evidence="1">
    <location>
        <begin position="92"/>
        <end position="116"/>
    </location>
</feature>
<feature type="compositionally biased region" description="Polar residues" evidence="1">
    <location>
        <begin position="52"/>
        <end position="61"/>
    </location>
</feature>
<sequence>MSSPKTPKQPHFAVDGAAPPTASANIQEIRKLPPLPQIVVTDVASHRHKRAASTSAPSSPQDGDENLAFRRKRAKLDPISIPGIIRRSQTAQGFSPRLPPIEPPTPQGTAGSHPPYTPIRTPAARFNLFAAFLQHPNDLLLHLCAHLRVSELLALYTISKPFHFTVNLHLSTYMLACARAHAPESVELFPFKCYGALCILDPIKRPHPIPSPWRRIPDRMVPGFKWLQMVVSRERAVEEILALLAVQGHRLPKPASETLKKIWMVMDTGTNAQRLSLIHNERFFTNKDLLCATMFFFKLDMRFSDPVDGMGETAMRKMILGMNGLGEKGLLGVLRGTFLRSRLEVLQWYVRQNWQDREAGHSHLSIFGVPPEEVGTACLERVTRVVNRSGSQAQGDSTDSQAATDAANPQIVRKRLLRPDQLVMGEGVLRNLGLHKYYLDAILYGYLNSETLEEIPVPTVEETMVKLKLSDEEHGAYGPAYPDRVFTGDGCLSEMLRRKVWTPQQ</sequence>
<reference evidence="2" key="1">
    <citation type="submission" date="2022-10" db="EMBL/GenBank/DDBJ databases">
        <title>Culturing micro-colonial fungi from biological soil crusts in the Mojave desert and describing Neophaeococcomyces mojavensis, and introducing the new genera and species Taxawa tesnikishii.</title>
        <authorList>
            <person name="Kurbessoian T."/>
            <person name="Stajich J.E."/>
        </authorList>
    </citation>
    <scope>NUCLEOTIDE SEQUENCE</scope>
    <source>
        <strain evidence="2">TK_1</strain>
    </source>
</reference>
<comment type="caution">
    <text evidence="2">The sequence shown here is derived from an EMBL/GenBank/DDBJ whole genome shotgun (WGS) entry which is preliminary data.</text>
</comment>
<evidence type="ECO:0000313" key="2">
    <source>
        <dbReference type="EMBL" id="KAJ9659476.1"/>
    </source>
</evidence>
<organism evidence="2 3">
    <name type="scientific">Coniosporium apollinis</name>
    <dbReference type="NCBI Taxonomy" id="61459"/>
    <lineage>
        <taxon>Eukaryota</taxon>
        <taxon>Fungi</taxon>
        <taxon>Dikarya</taxon>
        <taxon>Ascomycota</taxon>
        <taxon>Pezizomycotina</taxon>
        <taxon>Dothideomycetes</taxon>
        <taxon>Dothideomycetes incertae sedis</taxon>
        <taxon>Coniosporium</taxon>
    </lineage>
</organism>
<name>A0ABQ9NPK1_9PEZI</name>
<evidence type="ECO:0000256" key="1">
    <source>
        <dbReference type="SAM" id="MobiDB-lite"/>
    </source>
</evidence>
<accession>A0ABQ9NPK1</accession>
<feature type="compositionally biased region" description="Pro residues" evidence="1">
    <location>
        <begin position="97"/>
        <end position="106"/>
    </location>
</feature>
<dbReference type="EMBL" id="JAPDRL010000075">
    <property type="protein sequence ID" value="KAJ9659476.1"/>
    <property type="molecule type" value="Genomic_DNA"/>
</dbReference>